<keyword evidence="1" id="KW-0812">Transmembrane</keyword>
<keyword evidence="1" id="KW-1133">Transmembrane helix</keyword>
<reference evidence="2" key="1">
    <citation type="journal article" date="2014" name="Front. Microbiol.">
        <title>High frequency of phylogenetically diverse reductive dehalogenase-homologous genes in deep subseafloor sedimentary metagenomes.</title>
        <authorList>
            <person name="Kawai M."/>
            <person name="Futagami T."/>
            <person name="Toyoda A."/>
            <person name="Takaki Y."/>
            <person name="Nishi S."/>
            <person name="Hori S."/>
            <person name="Arai W."/>
            <person name="Tsubouchi T."/>
            <person name="Morono Y."/>
            <person name="Uchiyama I."/>
            <person name="Ito T."/>
            <person name="Fujiyama A."/>
            <person name="Inagaki F."/>
            <person name="Takami H."/>
        </authorList>
    </citation>
    <scope>NUCLEOTIDE SEQUENCE</scope>
    <source>
        <strain evidence="2">Expedition CK06-06</strain>
    </source>
</reference>
<feature type="transmembrane region" description="Helical" evidence="1">
    <location>
        <begin position="57"/>
        <end position="78"/>
    </location>
</feature>
<proteinExistence type="predicted"/>
<feature type="non-terminal residue" evidence="2">
    <location>
        <position position="1"/>
    </location>
</feature>
<accession>X0VCC1</accession>
<feature type="transmembrane region" description="Helical" evidence="1">
    <location>
        <begin position="22"/>
        <end position="45"/>
    </location>
</feature>
<dbReference type="EMBL" id="BARS01025953">
    <property type="protein sequence ID" value="GAG10138.1"/>
    <property type="molecule type" value="Genomic_DNA"/>
</dbReference>
<sequence length="159" mass="17591">TSVDIMVAASLGAITLAVVARYWLPIVVMGVLAGAITMITLIWMSPRIFTDYQFPRFILIYGALTGTLPSGLALLRIIDREFSTPASRDYMYASAVTFPVLIPMIMSVNLPAYGYARSDPTLYWLTTAIFAVYLIVSIVGFRHFAGKGAFRKPGTLWRK</sequence>
<feature type="transmembrane region" description="Helical" evidence="1">
    <location>
        <begin position="122"/>
        <end position="141"/>
    </location>
</feature>
<name>X0VCC1_9ZZZZ</name>
<gene>
    <name evidence="2" type="ORF">S01H1_40955</name>
</gene>
<keyword evidence="1" id="KW-0472">Membrane</keyword>
<evidence type="ECO:0000256" key="1">
    <source>
        <dbReference type="SAM" id="Phobius"/>
    </source>
</evidence>
<evidence type="ECO:0000313" key="2">
    <source>
        <dbReference type="EMBL" id="GAG10138.1"/>
    </source>
</evidence>
<organism evidence="2">
    <name type="scientific">marine sediment metagenome</name>
    <dbReference type="NCBI Taxonomy" id="412755"/>
    <lineage>
        <taxon>unclassified sequences</taxon>
        <taxon>metagenomes</taxon>
        <taxon>ecological metagenomes</taxon>
    </lineage>
</organism>
<dbReference type="AlphaFoldDB" id="X0VCC1"/>
<comment type="caution">
    <text evidence="2">The sequence shown here is derived from an EMBL/GenBank/DDBJ whole genome shotgun (WGS) entry which is preliminary data.</text>
</comment>
<protein>
    <submittedName>
        <fullName evidence="2">Uncharacterized protein</fullName>
    </submittedName>
</protein>
<feature type="transmembrane region" description="Helical" evidence="1">
    <location>
        <begin position="90"/>
        <end position="110"/>
    </location>
</feature>